<evidence type="ECO:0008006" key="4">
    <source>
        <dbReference type="Google" id="ProtNLM"/>
    </source>
</evidence>
<reference evidence="2" key="1">
    <citation type="submission" date="2020-08" db="EMBL/GenBank/DDBJ databases">
        <title>Multicomponent nature underlies the extraordinary mechanical properties of spider dragline silk.</title>
        <authorList>
            <person name="Kono N."/>
            <person name="Nakamura H."/>
            <person name="Mori M."/>
            <person name="Yoshida Y."/>
            <person name="Ohtoshi R."/>
            <person name="Malay A.D."/>
            <person name="Moran D.A.P."/>
            <person name="Tomita M."/>
            <person name="Numata K."/>
            <person name="Arakawa K."/>
        </authorList>
    </citation>
    <scope>NUCLEOTIDE SEQUENCE</scope>
</reference>
<dbReference type="AlphaFoldDB" id="A0A8X7C314"/>
<name>A0A8X7C314_9ARAC</name>
<evidence type="ECO:0000256" key="1">
    <source>
        <dbReference type="SAM" id="SignalP"/>
    </source>
</evidence>
<keyword evidence="3" id="KW-1185">Reference proteome</keyword>
<sequence>MYFFDPVVAVLYFSLAVLTAAGDSHRNFPISQAEHIFVKTFIQAVYSSKTLITHLHLNQIIKSEKSQFFYRYTWQKRKSGKYRHQRRPQH</sequence>
<dbReference type="Proteomes" id="UP000886998">
    <property type="component" value="Unassembled WGS sequence"/>
</dbReference>
<accession>A0A8X7C314</accession>
<dbReference type="OrthoDB" id="10601118at2759"/>
<gene>
    <name evidence="2" type="ORF">TNIN_225211</name>
</gene>
<protein>
    <recommendedName>
        <fullName evidence="4">Secreted protein</fullName>
    </recommendedName>
</protein>
<dbReference type="EMBL" id="BMAV01008575">
    <property type="protein sequence ID" value="GFY52248.1"/>
    <property type="molecule type" value="Genomic_DNA"/>
</dbReference>
<evidence type="ECO:0000313" key="3">
    <source>
        <dbReference type="Proteomes" id="UP000886998"/>
    </source>
</evidence>
<proteinExistence type="predicted"/>
<feature type="signal peptide" evidence="1">
    <location>
        <begin position="1"/>
        <end position="21"/>
    </location>
</feature>
<evidence type="ECO:0000313" key="2">
    <source>
        <dbReference type="EMBL" id="GFY52248.1"/>
    </source>
</evidence>
<comment type="caution">
    <text evidence="2">The sequence shown here is derived from an EMBL/GenBank/DDBJ whole genome shotgun (WGS) entry which is preliminary data.</text>
</comment>
<organism evidence="2 3">
    <name type="scientific">Trichonephila inaurata madagascariensis</name>
    <dbReference type="NCBI Taxonomy" id="2747483"/>
    <lineage>
        <taxon>Eukaryota</taxon>
        <taxon>Metazoa</taxon>
        <taxon>Ecdysozoa</taxon>
        <taxon>Arthropoda</taxon>
        <taxon>Chelicerata</taxon>
        <taxon>Arachnida</taxon>
        <taxon>Araneae</taxon>
        <taxon>Araneomorphae</taxon>
        <taxon>Entelegynae</taxon>
        <taxon>Araneoidea</taxon>
        <taxon>Nephilidae</taxon>
        <taxon>Trichonephila</taxon>
        <taxon>Trichonephila inaurata</taxon>
    </lineage>
</organism>
<feature type="chain" id="PRO_5036503691" description="Secreted protein" evidence="1">
    <location>
        <begin position="22"/>
        <end position="90"/>
    </location>
</feature>
<keyword evidence="1" id="KW-0732">Signal</keyword>